<dbReference type="Gene3D" id="3.40.50.880">
    <property type="match status" value="1"/>
</dbReference>
<reference evidence="1" key="1">
    <citation type="journal article" date="2012" name="Science">
        <title>Fermentation, hydrogen, and sulfur metabolism in multiple uncultivated bacterial phyla.</title>
        <authorList>
            <person name="Wrighton K.C."/>
            <person name="Thomas B.C."/>
            <person name="Sharon I."/>
            <person name="Miller C.S."/>
            <person name="Castelle C.J."/>
            <person name="VerBerkmoes N.C."/>
            <person name="Wilkins M.J."/>
            <person name="Hettich R.L."/>
            <person name="Lipton M.S."/>
            <person name="Williams K.H."/>
            <person name="Long P.E."/>
            <person name="Banfield J.F."/>
        </authorList>
    </citation>
    <scope>NUCLEOTIDE SEQUENCE [LARGE SCALE GENOMIC DNA]</scope>
</reference>
<dbReference type="AlphaFoldDB" id="K2FBD9"/>
<accession>K2FBD9</accession>
<sequence length="190" mass="23190">MSTYFLHWWNSSSETDENARFYMSLYHSAINKGWKILILPFAQRKEKWKREEILIDKLLSFWVPIKELKISLPENNRLSILFQIFRNNIIYVPGWDYCSLMDSLSFLRYFKFLFRRKKIYWISAGASIFCKYTYSNDYAQVFEWLWFLNKLCKIHYLPLRDEVCIKKLEKFGKIDNLIKIKEKEFVVLNS</sequence>
<dbReference type="EMBL" id="AMFJ01000332">
    <property type="protein sequence ID" value="EKE28441.1"/>
    <property type="molecule type" value="Genomic_DNA"/>
</dbReference>
<protein>
    <submittedName>
        <fullName evidence="1">Uncharacterized protein</fullName>
    </submittedName>
</protein>
<gene>
    <name evidence="1" type="ORF">ACD_3C00058G0007</name>
</gene>
<proteinExistence type="predicted"/>
<organism evidence="1">
    <name type="scientific">uncultured bacterium</name>
    <name type="common">gcode 4</name>
    <dbReference type="NCBI Taxonomy" id="1234023"/>
    <lineage>
        <taxon>Bacteria</taxon>
        <taxon>environmental samples</taxon>
    </lineage>
</organism>
<comment type="caution">
    <text evidence="1">The sequence shown here is derived from an EMBL/GenBank/DDBJ whole genome shotgun (WGS) entry which is preliminary data.</text>
</comment>
<dbReference type="InterPro" id="IPR029062">
    <property type="entry name" value="Class_I_gatase-like"/>
</dbReference>
<evidence type="ECO:0000313" key="1">
    <source>
        <dbReference type="EMBL" id="EKE28441.1"/>
    </source>
</evidence>
<name>K2FBD9_9BACT</name>